<organism evidence="8 9">
    <name type="scientific">Penicillium arizonense</name>
    <dbReference type="NCBI Taxonomy" id="1835702"/>
    <lineage>
        <taxon>Eukaryota</taxon>
        <taxon>Fungi</taxon>
        <taxon>Dikarya</taxon>
        <taxon>Ascomycota</taxon>
        <taxon>Pezizomycotina</taxon>
        <taxon>Eurotiomycetes</taxon>
        <taxon>Eurotiomycetidae</taxon>
        <taxon>Eurotiales</taxon>
        <taxon>Aspergillaceae</taxon>
        <taxon>Penicillium</taxon>
    </lineage>
</organism>
<evidence type="ECO:0000313" key="8">
    <source>
        <dbReference type="EMBL" id="OGE54059.1"/>
    </source>
</evidence>
<dbReference type="Pfam" id="PF04082">
    <property type="entry name" value="Fungal_trans"/>
    <property type="match status" value="1"/>
</dbReference>
<evidence type="ECO:0000256" key="4">
    <source>
        <dbReference type="ARBA" id="ARBA00023163"/>
    </source>
</evidence>
<dbReference type="GO" id="GO:0006351">
    <property type="term" value="P:DNA-templated transcription"/>
    <property type="evidence" value="ECO:0007669"/>
    <property type="project" value="InterPro"/>
</dbReference>
<dbReference type="InterPro" id="IPR007219">
    <property type="entry name" value="XnlR_reg_dom"/>
</dbReference>
<dbReference type="OrthoDB" id="3862662at2759"/>
<comment type="caution">
    <text evidence="8">The sequence shown here is derived from an EMBL/GenBank/DDBJ whole genome shotgun (WGS) entry which is preliminary data.</text>
</comment>
<dbReference type="GO" id="GO:0005634">
    <property type="term" value="C:nucleus"/>
    <property type="evidence" value="ECO:0007669"/>
    <property type="project" value="UniProtKB-SubCell"/>
</dbReference>
<gene>
    <name evidence="8" type="ORF">PENARI_c006G06357</name>
</gene>
<feature type="domain" description="Xylanolytic transcriptional activator regulatory" evidence="7">
    <location>
        <begin position="220"/>
        <end position="303"/>
    </location>
</feature>
<dbReference type="InterPro" id="IPR050815">
    <property type="entry name" value="TF_fung"/>
</dbReference>
<keyword evidence="9" id="KW-1185">Reference proteome</keyword>
<protein>
    <recommendedName>
        <fullName evidence="7">Xylanolytic transcriptional activator regulatory domain-containing protein</fullName>
    </recommendedName>
</protein>
<dbReference type="Proteomes" id="UP000177622">
    <property type="component" value="Unassembled WGS sequence"/>
</dbReference>
<dbReference type="EMBL" id="LXJU01000006">
    <property type="protein sequence ID" value="OGE54059.1"/>
    <property type="molecule type" value="Genomic_DNA"/>
</dbReference>
<reference evidence="8 9" key="1">
    <citation type="journal article" date="2016" name="Sci. Rep.">
        <title>Penicillium arizonense, a new, genome sequenced fungal species, reveals a high chemical diversity in secreted metabolites.</title>
        <authorList>
            <person name="Grijseels S."/>
            <person name="Nielsen J.C."/>
            <person name="Randelovic M."/>
            <person name="Nielsen J."/>
            <person name="Nielsen K.F."/>
            <person name="Workman M."/>
            <person name="Frisvad J.C."/>
        </authorList>
    </citation>
    <scope>NUCLEOTIDE SEQUENCE [LARGE SCALE GENOMIC DNA]</scope>
    <source>
        <strain evidence="8 9">CBS 141311</strain>
    </source>
</reference>
<evidence type="ECO:0000256" key="1">
    <source>
        <dbReference type="ARBA" id="ARBA00004123"/>
    </source>
</evidence>
<name>A0A1F5LMA4_PENAI</name>
<dbReference type="RefSeq" id="XP_022489496.1">
    <property type="nucleotide sequence ID" value="XM_022630392.1"/>
</dbReference>
<evidence type="ECO:0000259" key="7">
    <source>
        <dbReference type="SMART" id="SM00906"/>
    </source>
</evidence>
<evidence type="ECO:0000313" key="9">
    <source>
        <dbReference type="Proteomes" id="UP000177622"/>
    </source>
</evidence>
<sequence length="655" mass="74223">MADERKKIEGAVARPIRHPDFKPLSLTLRTNDAENRPCDMGETPGTCLLGRPTDAEPPSDKASILTSLVPPQHLLSHLVEIFFDLVHPQMRVLHRPSFLLWIESGNFISEPDSILLILTISALAARFSDRPEVDLFDRMLLSGSSSTQNNQVDSRFKCSKRCQRGKGFLTQANQLFHREALRMEKLELEIGTPQKPTIRFIQATTLLSFGEITETLSSRAYSLVSAAVRLAYDYGLDEIDCDRMQLSFEPSDHRAECVKKEELRRVWWAISDMENFICVVKCRPRLIDWSRCKTRLPCDDVDWFEGHEVPSSFLPASVYDLRTSLDLPAHISVMGQRILVMHLFANLAYLAASNDHVDGWHDSISAIEECLAAWKPNMAQRVESGQTVEPVEGFSNDALMAYLVLQTAEIVMCNIRMFKNATPGNLFTYYQDLSKERSTMGIPFANHPRHKTPESRAFSKALYVSDVICSTIRDQPTDSMGPFFFIAPLLWAPACLQLLVKSSTAAWPELMERASLSLRILTMRMEQCAEFWGLGLFYLASFSQFEKKLTRDPQGEGSPISRHQYFPDFLDASFLRELSSIYYLDDVLTGLPRDGGVEIEQHEGSTNLHDLLMQSNALPVSSDGLLGYMDNFNWMEINWEEMSSWVATESELTGL</sequence>
<dbReference type="SMART" id="SM00906">
    <property type="entry name" value="Fungal_trans"/>
    <property type="match status" value="1"/>
</dbReference>
<dbReference type="GeneID" id="34575126"/>
<evidence type="ECO:0000256" key="3">
    <source>
        <dbReference type="ARBA" id="ARBA00023015"/>
    </source>
</evidence>
<dbReference type="GO" id="GO:0008270">
    <property type="term" value="F:zinc ion binding"/>
    <property type="evidence" value="ECO:0007669"/>
    <property type="project" value="InterPro"/>
</dbReference>
<dbReference type="AlphaFoldDB" id="A0A1F5LMA4"/>
<keyword evidence="2" id="KW-0479">Metal-binding</keyword>
<feature type="region of interest" description="Disordered" evidence="6">
    <location>
        <begin position="32"/>
        <end position="61"/>
    </location>
</feature>
<dbReference type="PANTHER" id="PTHR47338:SF5">
    <property type="entry name" value="ZN(II)2CYS6 TRANSCRIPTION FACTOR (EUROFUNG)"/>
    <property type="match status" value="1"/>
</dbReference>
<keyword evidence="4" id="KW-0804">Transcription</keyword>
<evidence type="ECO:0000256" key="6">
    <source>
        <dbReference type="SAM" id="MobiDB-lite"/>
    </source>
</evidence>
<dbReference type="GO" id="GO:0000981">
    <property type="term" value="F:DNA-binding transcription factor activity, RNA polymerase II-specific"/>
    <property type="evidence" value="ECO:0007669"/>
    <property type="project" value="InterPro"/>
</dbReference>
<proteinExistence type="predicted"/>
<evidence type="ECO:0000256" key="2">
    <source>
        <dbReference type="ARBA" id="ARBA00022723"/>
    </source>
</evidence>
<dbReference type="CDD" id="cd12148">
    <property type="entry name" value="fungal_TF_MHR"/>
    <property type="match status" value="1"/>
</dbReference>
<keyword evidence="5" id="KW-0539">Nucleus</keyword>
<comment type="subcellular location">
    <subcellularLocation>
        <location evidence="1">Nucleus</location>
    </subcellularLocation>
</comment>
<evidence type="ECO:0000256" key="5">
    <source>
        <dbReference type="ARBA" id="ARBA00023242"/>
    </source>
</evidence>
<dbReference type="PANTHER" id="PTHR47338">
    <property type="entry name" value="ZN(II)2CYS6 TRANSCRIPTION FACTOR (EUROFUNG)-RELATED"/>
    <property type="match status" value="1"/>
</dbReference>
<keyword evidence="3" id="KW-0805">Transcription regulation</keyword>
<accession>A0A1F5LMA4</accession>
<dbReference type="GO" id="GO:0003677">
    <property type="term" value="F:DNA binding"/>
    <property type="evidence" value="ECO:0007669"/>
    <property type="project" value="InterPro"/>
</dbReference>